<name>A0A7R9ESL8_9NEOP</name>
<proteinExistence type="predicted"/>
<accession>A0A7R9ESL8</accession>
<gene>
    <name evidence="1" type="ORF">TBIB3V08_LOCUS3117</name>
</gene>
<organism evidence="1">
    <name type="scientific">Timema bartmani</name>
    <dbReference type="NCBI Taxonomy" id="61472"/>
    <lineage>
        <taxon>Eukaryota</taxon>
        <taxon>Metazoa</taxon>
        <taxon>Ecdysozoa</taxon>
        <taxon>Arthropoda</taxon>
        <taxon>Hexapoda</taxon>
        <taxon>Insecta</taxon>
        <taxon>Pterygota</taxon>
        <taxon>Neoptera</taxon>
        <taxon>Polyneoptera</taxon>
        <taxon>Phasmatodea</taxon>
        <taxon>Timematodea</taxon>
        <taxon>Timematoidea</taxon>
        <taxon>Timematidae</taxon>
        <taxon>Timema</taxon>
    </lineage>
</organism>
<dbReference type="EMBL" id="OD565034">
    <property type="protein sequence ID" value="CAD7440620.1"/>
    <property type="molecule type" value="Genomic_DNA"/>
</dbReference>
<dbReference type="AlphaFoldDB" id="A0A7R9ESL8"/>
<reference evidence="1" key="1">
    <citation type="submission" date="2020-11" db="EMBL/GenBank/DDBJ databases">
        <authorList>
            <person name="Tran Van P."/>
        </authorList>
    </citation>
    <scope>NUCLEOTIDE SEQUENCE</scope>
</reference>
<protein>
    <submittedName>
        <fullName evidence="1">Uncharacterized protein</fullName>
    </submittedName>
</protein>
<evidence type="ECO:0000313" key="1">
    <source>
        <dbReference type="EMBL" id="CAD7440620.1"/>
    </source>
</evidence>
<sequence length="255" mass="28795">MYLAQEMSLDETIAPFTCSLNEGHHRVLRPVRVTRLSTNYAVRLGMGKVEFRGSEPTFAWRESRKPSRKNYLSLPDRDSNLNIPILSSRAQHETSALANYVTEAVGTRNKRQYHLIWLASDVKGLTIQAFPHSELWISDAYWRRYETSNLALQAPGRRAESPTVPPLLLSTHTLYSVFVDELLSGAVSGLYYPGQYGVGLSHGEVLRQVASRHFEDKQPGGFVVRPFNLGRWSSPDDFLKLNMLCAEPSNSKDVL</sequence>